<dbReference type="InterPro" id="IPR011608">
    <property type="entry name" value="PRD"/>
</dbReference>
<dbReference type="InterPro" id="IPR004701">
    <property type="entry name" value="PTS_EIIA_man-typ"/>
</dbReference>
<feature type="domain" description="PRD" evidence="6">
    <location>
        <begin position="768"/>
        <end position="870"/>
    </location>
</feature>
<dbReference type="Gene3D" id="3.40.50.510">
    <property type="entry name" value="Phosphotransferase system, mannose-type IIA component"/>
    <property type="match status" value="1"/>
</dbReference>
<gene>
    <name evidence="7" type="ORF">ABID29_001065</name>
</gene>
<feature type="domain" description="PRD" evidence="6">
    <location>
        <begin position="416"/>
        <end position="520"/>
    </location>
</feature>
<evidence type="ECO:0000313" key="8">
    <source>
        <dbReference type="Proteomes" id="UP001549122"/>
    </source>
</evidence>
<dbReference type="PROSITE" id="PS51372">
    <property type="entry name" value="PRD_2"/>
    <property type="match status" value="2"/>
</dbReference>
<evidence type="ECO:0000259" key="5">
    <source>
        <dbReference type="PROSITE" id="PS51096"/>
    </source>
</evidence>
<name>A0ABV2FHH2_9STRE</name>
<protein>
    <submittedName>
        <fullName evidence="7">Transcriptional regulatory protein LevR/transcriptional regulator with AAA-type ATPase domain</fullName>
    </submittedName>
</protein>
<dbReference type="PROSITE" id="PS50045">
    <property type="entry name" value="SIGMA54_INTERACT_4"/>
    <property type="match status" value="1"/>
</dbReference>
<dbReference type="Pfam" id="PF14532">
    <property type="entry name" value="Sigma54_activ_2"/>
    <property type="match status" value="1"/>
</dbReference>
<dbReference type="Pfam" id="PF00874">
    <property type="entry name" value="PRD"/>
    <property type="match status" value="2"/>
</dbReference>
<dbReference type="Proteomes" id="UP001549122">
    <property type="component" value="Unassembled WGS sequence"/>
</dbReference>
<evidence type="ECO:0000259" key="6">
    <source>
        <dbReference type="PROSITE" id="PS51372"/>
    </source>
</evidence>
<reference evidence="7 8" key="1">
    <citation type="submission" date="2024-06" db="EMBL/GenBank/DDBJ databases">
        <title>Genomic Encyclopedia of Type Strains, Phase IV (KMG-IV): sequencing the most valuable type-strain genomes for metagenomic binning, comparative biology and taxonomic classification.</title>
        <authorList>
            <person name="Goeker M."/>
        </authorList>
    </citation>
    <scope>NUCLEOTIDE SEQUENCE [LARGE SCALE GENOMIC DNA]</scope>
    <source>
        <strain evidence="7 8">DSM 28303</strain>
    </source>
</reference>
<evidence type="ECO:0000256" key="3">
    <source>
        <dbReference type="ARBA" id="ARBA00022840"/>
    </source>
</evidence>
<evidence type="ECO:0000259" key="4">
    <source>
        <dbReference type="PROSITE" id="PS50045"/>
    </source>
</evidence>
<dbReference type="InterPro" id="IPR002078">
    <property type="entry name" value="Sigma_54_int"/>
</dbReference>
<keyword evidence="3" id="KW-0067">ATP-binding</keyword>
<accession>A0ABV2FHH2</accession>
<dbReference type="PROSITE" id="PS51096">
    <property type="entry name" value="PTS_EIIA_TYPE_4"/>
    <property type="match status" value="1"/>
</dbReference>
<dbReference type="InterPro" id="IPR036634">
    <property type="entry name" value="PRD_sf"/>
</dbReference>
<feature type="domain" description="PTS EIIA type-4" evidence="5">
    <location>
        <begin position="519"/>
        <end position="658"/>
    </location>
</feature>
<dbReference type="SUPFAM" id="SSF53062">
    <property type="entry name" value="PTS system fructose IIA component-like"/>
    <property type="match status" value="1"/>
</dbReference>
<dbReference type="SUPFAM" id="SSF63520">
    <property type="entry name" value="PTS-regulatory domain, PRD"/>
    <property type="match status" value="2"/>
</dbReference>
<dbReference type="Gene3D" id="3.40.50.300">
    <property type="entry name" value="P-loop containing nucleotide triphosphate hydrolases"/>
    <property type="match status" value="1"/>
</dbReference>
<evidence type="ECO:0000256" key="1">
    <source>
        <dbReference type="ARBA" id="ARBA00022679"/>
    </source>
</evidence>
<sequence length="870" mass="98910">MKRNKEIVYQYLQSNQENFEAGFTTADLVEPLAMQRTNLSTILNQLVSEHRLTKKTGRPVLYFINHKGQSEKDNSSFRHVIGSKKGSLENVSNLAKAAILYPEKSLSTLITGEEGTGKAFLAKSMFHFAKEKSLIKNEGQFVKIDCKNLRLQGDSFASIIPQLSDVASIYNVDGGLLFLKHIDHLDLADQSQLFTLLSQDNRDYYIVCSISSTVTDASKQYLYSKFPIKLELPSLSERPLKERLDFIQSFFLVEASRMKREIHINSEVLRCLLLYQCEENIDQLKRDIQIACASAFMREMNRTKLIISVYLSDFSTDIRKGFLFYAKWRQEIEAIIPDHYAYMFSKDNSFSRKLITAKNHSSIYEAIEKRAFQLQNEGLDEQSVATIITESLEENLARLINTIEPESFDKTSLSKVVPEWLIGAVEELLLQLGQEFGTIYSVSTKHALCLHLAAILERTTSPQISCDKKKTIKEAYKKEFEVVTEFLAELDLLGATHSIEDEAYLLTMILTHEAKNEKRVSVLIAMHGLGVATSIAKVVNTLSAGNQAYAYDLALDKDLKIAYDELSLTIQQIDQGRGVLLLYDMGSIKTMAQTISKETGVAIRFIEMPATLLALEATRRADGHVSLDEMYQQLKTDFKEKDNHYTETSHVEKGKRVILTLCMTGEGAALAMKHYIEKNASLDNTEVIAYAMSDRRELLAKVKQIKKTNELVCIIGSYDPQFIGVPFVSIAKLYNTPIDQLEVAMYLENQIDTGNSVFDAIYDYLKEQQPNLDIVSLKKYLPKAIRKIKRLDGQLAVEQEVGLFVHTACLISRLQMDGEVPKNANRDKIIMSHKRLYYQLKDIFLPIEEEFMIEFPDDEYANMISIIKEI</sequence>
<comment type="caution">
    <text evidence="7">The sequence shown here is derived from an EMBL/GenBank/DDBJ whole genome shotgun (WGS) entry which is preliminary data.</text>
</comment>
<feature type="domain" description="Sigma-54 factor interaction" evidence="4">
    <location>
        <begin position="80"/>
        <end position="293"/>
    </location>
</feature>
<dbReference type="RefSeq" id="WP_354364909.1">
    <property type="nucleotide sequence ID" value="NZ_JBEPLO010000009.1"/>
</dbReference>
<keyword evidence="1" id="KW-0808">Transferase</keyword>
<dbReference type="PANTHER" id="PTHR32071:SF38">
    <property type="entry name" value="PSP OPERON TRANSCRIPTIONAL ACTIVATOR"/>
    <property type="match status" value="1"/>
</dbReference>
<dbReference type="InterPro" id="IPR036662">
    <property type="entry name" value="PTS_EIIA_man-typ_sf"/>
</dbReference>
<dbReference type="SUPFAM" id="SSF52540">
    <property type="entry name" value="P-loop containing nucleoside triphosphate hydrolases"/>
    <property type="match status" value="1"/>
</dbReference>
<dbReference type="EMBL" id="JBEPLO010000009">
    <property type="protein sequence ID" value="MET3557953.1"/>
    <property type="molecule type" value="Genomic_DNA"/>
</dbReference>
<dbReference type="PANTHER" id="PTHR32071">
    <property type="entry name" value="TRANSCRIPTIONAL REGULATORY PROTEIN"/>
    <property type="match status" value="1"/>
</dbReference>
<evidence type="ECO:0000313" key="7">
    <source>
        <dbReference type="EMBL" id="MET3557953.1"/>
    </source>
</evidence>
<organism evidence="7 8">
    <name type="scientific">Streptococcus rupicaprae</name>
    <dbReference type="NCBI Taxonomy" id="759619"/>
    <lineage>
        <taxon>Bacteria</taxon>
        <taxon>Bacillati</taxon>
        <taxon>Bacillota</taxon>
        <taxon>Bacilli</taxon>
        <taxon>Lactobacillales</taxon>
        <taxon>Streptococcaceae</taxon>
        <taxon>Streptococcus</taxon>
    </lineage>
</organism>
<proteinExistence type="predicted"/>
<keyword evidence="2" id="KW-0547">Nucleotide-binding</keyword>
<keyword evidence="8" id="KW-1185">Reference proteome</keyword>
<dbReference type="Pfam" id="PF03610">
    <property type="entry name" value="EIIA-man"/>
    <property type="match status" value="1"/>
</dbReference>
<dbReference type="InterPro" id="IPR027417">
    <property type="entry name" value="P-loop_NTPase"/>
</dbReference>
<dbReference type="Gene3D" id="1.10.1790.10">
    <property type="entry name" value="PRD domain"/>
    <property type="match status" value="1"/>
</dbReference>
<evidence type="ECO:0000256" key="2">
    <source>
        <dbReference type="ARBA" id="ARBA00022741"/>
    </source>
</evidence>